<dbReference type="AlphaFoldDB" id="A0A6A7AAJ4"/>
<keyword evidence="2" id="KW-0472">Membrane</keyword>
<feature type="transmembrane region" description="Helical" evidence="2">
    <location>
        <begin position="404"/>
        <end position="427"/>
    </location>
</feature>
<keyword evidence="4" id="KW-1185">Reference proteome</keyword>
<evidence type="ECO:0000256" key="2">
    <source>
        <dbReference type="SAM" id="Phobius"/>
    </source>
</evidence>
<evidence type="ECO:0008006" key="5">
    <source>
        <dbReference type="Google" id="ProtNLM"/>
    </source>
</evidence>
<evidence type="ECO:0000313" key="4">
    <source>
        <dbReference type="Proteomes" id="UP000799424"/>
    </source>
</evidence>
<feature type="region of interest" description="Disordered" evidence="1">
    <location>
        <begin position="1"/>
        <end position="56"/>
    </location>
</feature>
<evidence type="ECO:0000313" key="3">
    <source>
        <dbReference type="EMBL" id="KAF2830321.1"/>
    </source>
</evidence>
<protein>
    <recommendedName>
        <fullName evidence="5">MFS general substrate transporter</fullName>
    </recommendedName>
</protein>
<feature type="transmembrane region" description="Helical" evidence="2">
    <location>
        <begin position="170"/>
        <end position="190"/>
    </location>
</feature>
<feature type="transmembrane region" description="Helical" evidence="2">
    <location>
        <begin position="132"/>
        <end position="158"/>
    </location>
</feature>
<feature type="transmembrane region" description="Helical" evidence="2">
    <location>
        <begin position="347"/>
        <end position="368"/>
    </location>
</feature>
<accession>A0A6A7AAJ4</accession>
<reference evidence="3" key="1">
    <citation type="journal article" date="2020" name="Stud. Mycol.">
        <title>101 Dothideomycetes genomes: a test case for predicting lifestyles and emergence of pathogens.</title>
        <authorList>
            <person name="Haridas S."/>
            <person name="Albert R."/>
            <person name="Binder M."/>
            <person name="Bloem J."/>
            <person name="Labutti K."/>
            <person name="Salamov A."/>
            <person name="Andreopoulos B."/>
            <person name="Baker S."/>
            <person name="Barry K."/>
            <person name="Bills G."/>
            <person name="Bluhm B."/>
            <person name="Cannon C."/>
            <person name="Castanera R."/>
            <person name="Culley D."/>
            <person name="Daum C."/>
            <person name="Ezra D."/>
            <person name="Gonzalez J."/>
            <person name="Henrissat B."/>
            <person name="Kuo A."/>
            <person name="Liang C."/>
            <person name="Lipzen A."/>
            <person name="Lutzoni F."/>
            <person name="Magnuson J."/>
            <person name="Mondo S."/>
            <person name="Nolan M."/>
            <person name="Ohm R."/>
            <person name="Pangilinan J."/>
            <person name="Park H.-J."/>
            <person name="Ramirez L."/>
            <person name="Alfaro M."/>
            <person name="Sun H."/>
            <person name="Tritt A."/>
            <person name="Yoshinaga Y."/>
            <person name="Zwiers L.-H."/>
            <person name="Turgeon B."/>
            <person name="Goodwin S."/>
            <person name="Spatafora J."/>
            <person name="Crous P."/>
            <person name="Grigoriev I."/>
        </authorList>
    </citation>
    <scope>NUCLEOTIDE SEQUENCE</scope>
    <source>
        <strain evidence="3">CBS 113818</strain>
    </source>
</reference>
<dbReference type="OrthoDB" id="3797192at2759"/>
<dbReference type="EMBL" id="MU006219">
    <property type="protein sequence ID" value="KAF2830321.1"/>
    <property type="molecule type" value="Genomic_DNA"/>
</dbReference>
<sequence length="464" mass="49124">MHILANLKPHASRTLPAPHRRPHAPPRTSTTPKMQAQSPPSTSFRNQFSDSAARPARVLDSPAVNRRFYAPDESLSGRFRSAPRKEKDTAKYARYRNRTVWAQALVLFNVVGIPMSQGVYLEERYNSKDGKMGLFALSVGPAVQILCILAVPMMVRWVYERRGQRSGWRIAFLVATLLVVCAHLLLHWLGGYIPSLILLGPVAGIALGTLAGISTLVLSSHYRSDVPLVSTQSGFMGFLGAVIYTVLGVLAYAHITTAALVAATLLAACGLMRRVDNPHQTLPTPPFKAKVKILIPFTLGYTIILTTIFLLPLYSPLLIHTHTPLLVSLATAAISACLAAQTPSRLGIVNTFIAASIFAGAVAILPIFTPLPQLAVLCGVAYGIGLGAIVALESKVAAGFCGRWGMVVGGVGALVGIVGAALVMEGLEMGSRVVGGCAAGGLVLGGICVGVARGMNCPKVWVVV</sequence>
<feature type="transmembrane region" description="Helical" evidence="2">
    <location>
        <begin position="100"/>
        <end position="120"/>
    </location>
</feature>
<gene>
    <name evidence="3" type="ORF">CC86DRAFT_378629</name>
</gene>
<feature type="transmembrane region" description="Helical" evidence="2">
    <location>
        <begin position="293"/>
        <end position="315"/>
    </location>
</feature>
<organism evidence="3 4">
    <name type="scientific">Ophiobolus disseminans</name>
    <dbReference type="NCBI Taxonomy" id="1469910"/>
    <lineage>
        <taxon>Eukaryota</taxon>
        <taxon>Fungi</taxon>
        <taxon>Dikarya</taxon>
        <taxon>Ascomycota</taxon>
        <taxon>Pezizomycotina</taxon>
        <taxon>Dothideomycetes</taxon>
        <taxon>Pleosporomycetidae</taxon>
        <taxon>Pleosporales</taxon>
        <taxon>Pleosporineae</taxon>
        <taxon>Phaeosphaeriaceae</taxon>
        <taxon>Ophiobolus</taxon>
    </lineage>
</organism>
<feature type="compositionally biased region" description="Polar residues" evidence="1">
    <location>
        <begin position="33"/>
        <end position="50"/>
    </location>
</feature>
<feature type="transmembrane region" description="Helical" evidence="2">
    <location>
        <begin position="321"/>
        <end position="340"/>
    </location>
</feature>
<feature type="transmembrane region" description="Helical" evidence="2">
    <location>
        <begin position="433"/>
        <end position="452"/>
    </location>
</feature>
<proteinExistence type="predicted"/>
<dbReference type="SUPFAM" id="SSF103473">
    <property type="entry name" value="MFS general substrate transporter"/>
    <property type="match status" value="1"/>
</dbReference>
<name>A0A6A7AAJ4_9PLEO</name>
<keyword evidence="2" id="KW-0812">Transmembrane</keyword>
<feature type="transmembrane region" description="Helical" evidence="2">
    <location>
        <begin position="196"/>
        <end position="219"/>
    </location>
</feature>
<evidence type="ECO:0000256" key="1">
    <source>
        <dbReference type="SAM" id="MobiDB-lite"/>
    </source>
</evidence>
<feature type="transmembrane region" description="Helical" evidence="2">
    <location>
        <begin position="252"/>
        <end position="272"/>
    </location>
</feature>
<keyword evidence="2" id="KW-1133">Transmembrane helix</keyword>
<dbReference type="InterPro" id="IPR036259">
    <property type="entry name" value="MFS_trans_sf"/>
</dbReference>
<dbReference type="Proteomes" id="UP000799424">
    <property type="component" value="Unassembled WGS sequence"/>
</dbReference>
<feature type="transmembrane region" description="Helical" evidence="2">
    <location>
        <begin position="374"/>
        <end position="392"/>
    </location>
</feature>
<feature type="transmembrane region" description="Helical" evidence="2">
    <location>
        <begin position="226"/>
        <end position="246"/>
    </location>
</feature>